<accession>A0A9P0X505</accession>
<name>A0A9P0X505_PIEBR</name>
<feature type="signal peptide" evidence="1">
    <location>
        <begin position="1"/>
        <end position="22"/>
    </location>
</feature>
<evidence type="ECO:0000313" key="2">
    <source>
        <dbReference type="EMBL" id="CAH3989118.1"/>
    </source>
</evidence>
<organism evidence="2 3">
    <name type="scientific">Pieris brassicae</name>
    <name type="common">White butterfly</name>
    <name type="synonym">Large white butterfly</name>
    <dbReference type="NCBI Taxonomy" id="7116"/>
    <lineage>
        <taxon>Eukaryota</taxon>
        <taxon>Metazoa</taxon>
        <taxon>Ecdysozoa</taxon>
        <taxon>Arthropoda</taxon>
        <taxon>Hexapoda</taxon>
        <taxon>Insecta</taxon>
        <taxon>Pterygota</taxon>
        <taxon>Neoptera</taxon>
        <taxon>Endopterygota</taxon>
        <taxon>Lepidoptera</taxon>
        <taxon>Glossata</taxon>
        <taxon>Ditrysia</taxon>
        <taxon>Papilionoidea</taxon>
        <taxon>Pieridae</taxon>
        <taxon>Pierinae</taxon>
        <taxon>Pieris</taxon>
    </lineage>
</organism>
<keyword evidence="1" id="KW-0732">Signal</keyword>
<gene>
    <name evidence="2" type="ORF">PIBRA_LOCUS2169</name>
</gene>
<protein>
    <submittedName>
        <fullName evidence="2">Uncharacterized protein</fullName>
    </submittedName>
</protein>
<evidence type="ECO:0000256" key="1">
    <source>
        <dbReference type="SAM" id="SignalP"/>
    </source>
</evidence>
<keyword evidence="3" id="KW-1185">Reference proteome</keyword>
<reference evidence="2" key="1">
    <citation type="submission" date="2022-05" db="EMBL/GenBank/DDBJ databases">
        <authorList>
            <person name="Okamura Y."/>
        </authorList>
    </citation>
    <scope>NUCLEOTIDE SEQUENCE</scope>
</reference>
<evidence type="ECO:0000313" key="3">
    <source>
        <dbReference type="Proteomes" id="UP001152562"/>
    </source>
</evidence>
<dbReference type="Proteomes" id="UP001152562">
    <property type="component" value="Unassembled WGS sequence"/>
</dbReference>
<comment type="caution">
    <text evidence="2">The sequence shown here is derived from an EMBL/GenBank/DDBJ whole genome shotgun (WGS) entry which is preliminary data.</text>
</comment>
<dbReference type="EMBL" id="CALOZG010000002">
    <property type="protein sequence ID" value="CAH3989118.1"/>
    <property type="molecule type" value="Genomic_DNA"/>
</dbReference>
<dbReference type="AlphaFoldDB" id="A0A9P0X505"/>
<proteinExistence type="predicted"/>
<feature type="chain" id="PRO_5040509428" evidence="1">
    <location>
        <begin position="23"/>
        <end position="99"/>
    </location>
</feature>
<sequence>MEVMLALLVLQFPFTTCPPLQSIRPLIRLEAYKSALEKGLCRDGRCLKLNKVLQGEDTTTSTAPPTVGTRRLTTTPMNVSIDMERCADVAKCNVNIWYD</sequence>